<protein>
    <submittedName>
        <fullName evidence="2">Uncharacterized protein</fullName>
    </submittedName>
</protein>
<dbReference type="AlphaFoldDB" id="A0A194VCA8"/>
<evidence type="ECO:0000256" key="1">
    <source>
        <dbReference type="SAM" id="SignalP"/>
    </source>
</evidence>
<proteinExistence type="predicted"/>
<reference evidence="3" key="1">
    <citation type="submission" date="2014-12" db="EMBL/GenBank/DDBJ databases">
        <title>Genome Sequence of Valsa Canker Pathogens Uncovers a Specific Adaption of Colonization on Woody Bark.</title>
        <authorList>
            <person name="Yin Z."/>
            <person name="Liu H."/>
            <person name="Gao X."/>
            <person name="Li Z."/>
            <person name="Song N."/>
            <person name="Ke X."/>
            <person name="Dai Q."/>
            <person name="Wu Y."/>
            <person name="Sun Y."/>
            <person name="Xu J.-R."/>
            <person name="Kang Z.K."/>
            <person name="Wang L."/>
            <person name="Huang L."/>
        </authorList>
    </citation>
    <scope>NUCLEOTIDE SEQUENCE [LARGE SCALE GENOMIC DNA]</scope>
    <source>
        <strain evidence="3">SXYL134</strain>
    </source>
</reference>
<feature type="chain" id="PRO_5008266379" evidence="1">
    <location>
        <begin position="17"/>
        <end position="65"/>
    </location>
</feature>
<evidence type="ECO:0000313" key="3">
    <source>
        <dbReference type="Proteomes" id="UP000078576"/>
    </source>
</evidence>
<name>A0A194VCA8_CYTMA</name>
<dbReference type="EMBL" id="KN714782">
    <property type="protein sequence ID" value="KUI61620.1"/>
    <property type="molecule type" value="Genomic_DNA"/>
</dbReference>
<organism evidence="2 3">
    <name type="scientific">Cytospora mali</name>
    <name type="common">Apple Valsa canker fungus</name>
    <name type="synonym">Valsa mali</name>
    <dbReference type="NCBI Taxonomy" id="578113"/>
    <lineage>
        <taxon>Eukaryota</taxon>
        <taxon>Fungi</taxon>
        <taxon>Dikarya</taxon>
        <taxon>Ascomycota</taxon>
        <taxon>Pezizomycotina</taxon>
        <taxon>Sordariomycetes</taxon>
        <taxon>Sordariomycetidae</taxon>
        <taxon>Diaporthales</taxon>
        <taxon>Cytosporaceae</taxon>
        <taxon>Cytospora</taxon>
    </lineage>
</organism>
<keyword evidence="3" id="KW-1185">Reference proteome</keyword>
<sequence>MLTALLTWASSCSVLGALKSVGSAGWEVEFEFEFELEKEPEPAASWEEDADGGISMCGKLVLVLS</sequence>
<gene>
    <name evidence="2" type="ORF">VP1G_11306</name>
</gene>
<keyword evidence="1" id="KW-0732">Signal</keyword>
<evidence type="ECO:0000313" key="2">
    <source>
        <dbReference type="EMBL" id="KUI61620.1"/>
    </source>
</evidence>
<feature type="signal peptide" evidence="1">
    <location>
        <begin position="1"/>
        <end position="16"/>
    </location>
</feature>
<accession>A0A194VCA8</accession>
<dbReference type="Proteomes" id="UP000078576">
    <property type="component" value="Unassembled WGS sequence"/>
</dbReference>